<protein>
    <submittedName>
        <fullName evidence="1">Uncharacterized protein</fullName>
    </submittedName>
</protein>
<proteinExistence type="predicted"/>
<dbReference type="RefSeq" id="WP_367637403.1">
    <property type="nucleotide sequence ID" value="NZ_JBFNQN010000004.1"/>
</dbReference>
<reference evidence="1 2" key="1">
    <citation type="submission" date="2024-07" db="EMBL/GenBank/DDBJ databases">
        <authorList>
            <person name="Thanompreechachai J."/>
            <person name="Duangmal K."/>
        </authorList>
    </citation>
    <scope>NUCLEOTIDE SEQUENCE [LARGE SCALE GENOMIC DNA]</scope>
    <source>
        <strain evidence="1 2">KCTC 19886</strain>
    </source>
</reference>
<dbReference type="Proteomes" id="UP001555826">
    <property type="component" value="Unassembled WGS sequence"/>
</dbReference>
<gene>
    <name evidence="1" type="ORF">AB1207_07780</name>
</gene>
<evidence type="ECO:0000313" key="1">
    <source>
        <dbReference type="EMBL" id="MEW9264642.1"/>
    </source>
</evidence>
<organism evidence="1 2">
    <name type="scientific">Kineococcus endophyticus</name>
    <dbReference type="NCBI Taxonomy" id="1181883"/>
    <lineage>
        <taxon>Bacteria</taxon>
        <taxon>Bacillati</taxon>
        <taxon>Actinomycetota</taxon>
        <taxon>Actinomycetes</taxon>
        <taxon>Kineosporiales</taxon>
        <taxon>Kineosporiaceae</taxon>
        <taxon>Kineococcus</taxon>
    </lineage>
</organism>
<accession>A0ABV3P5Y4</accession>
<dbReference type="EMBL" id="JBFNQN010000004">
    <property type="protein sequence ID" value="MEW9264642.1"/>
    <property type="molecule type" value="Genomic_DNA"/>
</dbReference>
<evidence type="ECO:0000313" key="2">
    <source>
        <dbReference type="Proteomes" id="UP001555826"/>
    </source>
</evidence>
<name>A0ABV3P5Y4_9ACTN</name>
<sequence>MSYMEYGHSRTVDAAALLLKEHAFPKAPLEEITSIAAAALRPDPRIFPGEFVGRARDVLRAMAQQLYAPSAQDNLLRRTAEAAERSRLAIALGLDKGCDPEIGPRVAEVVAHALGEQPVGDVEEVGAADALALWVLGRLAHESALTHHTRQYLTGRGAEQGLRAVTWMHRWNDHFEQDRIRDIHLLLSGFPMAKECALSLLQGGQLEQSSKPFFLQALKQCGDAAEIDKVEAYCQLLFDVPLTFRWCDAPRDSTAIHLVASAQAAARPRIEIYHAGDRLFPLQGPGISFSLLAGSLDLAGPDASSAWHEKAVLEAAKKLAGKHAFVRAGVAWHRDAGQTRSHEGEIDALALTDGFVFDFQAKAASRGGGTERINTVRTDALAQHIRLKKHLKDGIHLIDRKRSKPLRKQLASGQNFHVPISVGIETHTEFSVGGGLSRDTIPRVITTLDHLRLVNDVVPEVFRAIYWLDRLGAEAYSLRFVDEVDFLGRWLVLLNGGDTGAVTDREFVFSGDWPLERYLVARNTTVGGISLEPHASEARRRLNEGSPVAVASTLYSILRKLQEKQVSGHLPFLYRLVNWRLDELDGAIRNGIDIDGGVGPGGWALRHGVSSDTLAREENDSSPNCRPIVLHRSPEGTWGLWTSKGFGQDFWNALTSGKLSRFVAVHERPRLEN</sequence>
<keyword evidence="2" id="KW-1185">Reference proteome</keyword>
<comment type="caution">
    <text evidence="1">The sequence shown here is derived from an EMBL/GenBank/DDBJ whole genome shotgun (WGS) entry which is preliminary data.</text>
</comment>